<dbReference type="Pfam" id="PF16363">
    <property type="entry name" value="GDP_Man_Dehyd"/>
    <property type="match status" value="1"/>
</dbReference>
<dbReference type="Proteomes" id="UP000648984">
    <property type="component" value="Unassembled WGS sequence"/>
</dbReference>
<dbReference type="InterPro" id="IPR006368">
    <property type="entry name" value="GDP_Man_deHydtase"/>
</dbReference>
<dbReference type="InterPro" id="IPR016040">
    <property type="entry name" value="NAD(P)-bd_dom"/>
</dbReference>
<proteinExistence type="inferred from homology"/>
<dbReference type="Gene3D" id="3.40.50.720">
    <property type="entry name" value="NAD(P)-binding Rossmann-like Domain"/>
    <property type="match status" value="1"/>
</dbReference>
<dbReference type="PANTHER" id="PTHR43715:SF1">
    <property type="entry name" value="GDP-MANNOSE 4,6 DEHYDRATASE"/>
    <property type="match status" value="1"/>
</dbReference>
<comment type="similarity">
    <text evidence="2">Belongs to the NAD(P)-dependent epimerase/dehydratase family. GDP-mannose 4,6-dehydratase subfamily.</text>
</comment>
<evidence type="ECO:0000256" key="4">
    <source>
        <dbReference type="ARBA" id="ARBA00023239"/>
    </source>
</evidence>
<accession>A0ABX1QFP6</accession>
<evidence type="ECO:0000313" key="7">
    <source>
        <dbReference type="Proteomes" id="UP000648984"/>
    </source>
</evidence>
<dbReference type="EMBL" id="WTVQ01000056">
    <property type="protein sequence ID" value="NMG77269.1"/>
    <property type="molecule type" value="Genomic_DNA"/>
</dbReference>
<feature type="domain" description="NAD(P)-binding" evidence="5">
    <location>
        <begin position="40"/>
        <end position="342"/>
    </location>
</feature>
<protein>
    <recommendedName>
        <fullName evidence="3">GDP-mannose 4,6-dehydratase</fullName>
        <ecNumber evidence="3">4.2.1.47</ecNumber>
    </recommendedName>
</protein>
<keyword evidence="7" id="KW-1185">Reference proteome</keyword>
<organism evidence="6 7">
    <name type="scientific">Aromatoleum diolicum</name>
    <dbReference type="NCBI Taxonomy" id="75796"/>
    <lineage>
        <taxon>Bacteria</taxon>
        <taxon>Pseudomonadati</taxon>
        <taxon>Pseudomonadota</taxon>
        <taxon>Betaproteobacteria</taxon>
        <taxon>Rhodocyclales</taxon>
        <taxon>Rhodocyclaceae</taxon>
        <taxon>Aromatoleum</taxon>
    </lineage>
</organism>
<dbReference type="EC" id="4.2.1.47" evidence="3"/>
<evidence type="ECO:0000256" key="3">
    <source>
        <dbReference type="ARBA" id="ARBA00011989"/>
    </source>
</evidence>
<evidence type="ECO:0000256" key="1">
    <source>
        <dbReference type="ARBA" id="ARBA00001937"/>
    </source>
</evidence>
<evidence type="ECO:0000259" key="5">
    <source>
        <dbReference type="Pfam" id="PF16363"/>
    </source>
</evidence>
<gene>
    <name evidence="6" type="ORF">GPA25_21165</name>
</gene>
<evidence type="ECO:0000313" key="6">
    <source>
        <dbReference type="EMBL" id="NMG77269.1"/>
    </source>
</evidence>
<comment type="cofactor">
    <cofactor evidence="1">
        <name>NADP(+)</name>
        <dbReference type="ChEBI" id="CHEBI:58349"/>
    </cofactor>
</comment>
<sequence>MAVRTPSAETKDSTGEALVRHHAYILTGPAMTQRTSVAIISGAGGQDGSYLAEWLLAHDYHVVALVRHTPAHYERLNHLRGKFDIRQVNLRDSGATEEILRRIAADEFYNLAARASSATLFDEPAEMGMENGVMVAQLLETLRRTSPQTRFCQAGSSEMFGNTTVSPQDETTAFRPRNPYGAAKIFAHIAVQTYRQRHHMFACNAILYNHESPRRSPEMVTRKVAIAAARAYRNLPVALTLGDLEARRDWGYAGDYVRALWLMLQQPAADDYVIATGILHSVRELCEVAFEHVDLDYRPFLRLDPSLTRAPESIPLVGNSDKARALLGWEPEVTFSEMIRNMVDAEVAAIDRNAGE</sequence>
<dbReference type="RefSeq" id="WP_169262399.1">
    <property type="nucleotide sequence ID" value="NZ_WTVQ01000056.1"/>
</dbReference>
<name>A0ABX1QFP6_9RHOO</name>
<evidence type="ECO:0000256" key="2">
    <source>
        <dbReference type="ARBA" id="ARBA00009263"/>
    </source>
</evidence>
<dbReference type="PANTHER" id="PTHR43715">
    <property type="entry name" value="GDP-MANNOSE 4,6-DEHYDRATASE"/>
    <property type="match status" value="1"/>
</dbReference>
<comment type="caution">
    <text evidence="6">The sequence shown here is derived from an EMBL/GenBank/DDBJ whole genome shotgun (WGS) entry which is preliminary data.</text>
</comment>
<keyword evidence="4" id="KW-0456">Lyase</keyword>
<dbReference type="Gene3D" id="3.90.25.10">
    <property type="entry name" value="UDP-galactose 4-epimerase, domain 1"/>
    <property type="match status" value="1"/>
</dbReference>
<dbReference type="CDD" id="cd05260">
    <property type="entry name" value="GDP_MD_SDR_e"/>
    <property type="match status" value="1"/>
</dbReference>
<reference evidence="6 7" key="1">
    <citation type="submission" date="2019-12" db="EMBL/GenBank/DDBJ databases">
        <title>Comparative genomics gives insights into the taxonomy of the Azoarcus-Aromatoleum group and reveals separate origins of nif in the plant-associated Azoarcus and non-plant-associated Aromatoleum sub-groups.</title>
        <authorList>
            <person name="Lafos M."/>
            <person name="Maluk M."/>
            <person name="Batista M."/>
            <person name="Junghare M."/>
            <person name="Carmona M."/>
            <person name="Faoro H."/>
            <person name="Cruz L.M."/>
            <person name="Battistoni F."/>
            <person name="De Souza E."/>
            <person name="Pedrosa F."/>
            <person name="Chen W.-M."/>
            <person name="Poole P.S."/>
            <person name="Dixon R.A."/>
            <person name="James E.K."/>
        </authorList>
    </citation>
    <scope>NUCLEOTIDE SEQUENCE [LARGE SCALE GENOMIC DNA]</scope>
    <source>
        <strain evidence="6 7">22Lin</strain>
    </source>
</reference>
<dbReference type="SUPFAM" id="SSF51735">
    <property type="entry name" value="NAD(P)-binding Rossmann-fold domains"/>
    <property type="match status" value="1"/>
</dbReference>
<dbReference type="InterPro" id="IPR036291">
    <property type="entry name" value="NAD(P)-bd_dom_sf"/>
</dbReference>